<comment type="caution">
    <text evidence="1">The sequence shown here is derived from an EMBL/GenBank/DDBJ whole genome shotgun (WGS) entry which is preliminary data.</text>
</comment>
<dbReference type="Pfam" id="PF05635">
    <property type="entry name" value="23S_rRNA_IVP"/>
    <property type="match status" value="1"/>
</dbReference>
<sequence length="124" mass="14452">MDRDKRNYIDLDVWKGARVLSKEVYLASSQFPSEEKFGLTSQIRRAVVSIPSNIAEGCGRNYPKDSIQFFYIPRGSIYEVETQLYLAFDLDFISETYLSVLLEKLETTRKLLNGFIKYYQTLVK</sequence>
<name>A0A9X3DED0_9SPHI</name>
<organism evidence="1 2">
    <name type="scientific">Pedobacter agri</name>
    <dbReference type="NCBI Taxonomy" id="454586"/>
    <lineage>
        <taxon>Bacteria</taxon>
        <taxon>Pseudomonadati</taxon>
        <taxon>Bacteroidota</taxon>
        <taxon>Sphingobacteriia</taxon>
        <taxon>Sphingobacteriales</taxon>
        <taxon>Sphingobacteriaceae</taxon>
        <taxon>Pedobacter</taxon>
    </lineage>
</organism>
<dbReference type="PANTHER" id="PTHR38471:SF2">
    <property type="entry name" value="FOUR HELIX BUNDLE PROTEIN"/>
    <property type="match status" value="1"/>
</dbReference>
<dbReference type="NCBIfam" id="TIGR02436">
    <property type="entry name" value="four helix bundle protein"/>
    <property type="match status" value="1"/>
</dbReference>
<dbReference type="RefSeq" id="WP_010599019.1">
    <property type="nucleotide sequence ID" value="NZ_JAPJUH010000004.1"/>
</dbReference>
<dbReference type="Gene3D" id="1.20.1440.60">
    <property type="entry name" value="23S rRNA-intervening sequence"/>
    <property type="match status" value="1"/>
</dbReference>
<dbReference type="InterPro" id="IPR036583">
    <property type="entry name" value="23S_rRNA_IVS_sf"/>
</dbReference>
<evidence type="ECO:0000313" key="1">
    <source>
        <dbReference type="EMBL" id="MCX3265747.1"/>
    </source>
</evidence>
<dbReference type="InterPro" id="IPR012657">
    <property type="entry name" value="23S_rRNA-intervening_sequence"/>
</dbReference>
<reference evidence="1" key="1">
    <citation type="submission" date="2022-11" db="EMBL/GenBank/DDBJ databases">
        <authorList>
            <person name="Graham C."/>
            <person name="Newman J.D."/>
        </authorList>
    </citation>
    <scope>NUCLEOTIDE SEQUENCE</scope>
    <source>
        <strain evidence="1">DSM 19486</strain>
    </source>
</reference>
<dbReference type="CDD" id="cd16377">
    <property type="entry name" value="23S_rRNA_IVP_like"/>
    <property type="match status" value="1"/>
</dbReference>
<keyword evidence="2" id="KW-1185">Reference proteome</keyword>
<protein>
    <submittedName>
        <fullName evidence="1">Four helix bundle protein</fullName>
    </submittedName>
</protein>
<dbReference type="AlphaFoldDB" id="A0A9X3DED0"/>
<accession>A0A9X3DED0</accession>
<proteinExistence type="predicted"/>
<gene>
    <name evidence="1" type="ORF">OQZ29_13400</name>
</gene>
<evidence type="ECO:0000313" key="2">
    <source>
        <dbReference type="Proteomes" id="UP001142592"/>
    </source>
</evidence>
<dbReference type="SUPFAM" id="SSF158446">
    <property type="entry name" value="IVS-encoded protein-like"/>
    <property type="match status" value="1"/>
</dbReference>
<dbReference type="EMBL" id="JAPJUH010000004">
    <property type="protein sequence ID" value="MCX3265747.1"/>
    <property type="molecule type" value="Genomic_DNA"/>
</dbReference>
<dbReference type="PANTHER" id="PTHR38471">
    <property type="entry name" value="FOUR HELIX BUNDLE PROTEIN"/>
    <property type="match status" value="1"/>
</dbReference>
<dbReference type="Proteomes" id="UP001142592">
    <property type="component" value="Unassembled WGS sequence"/>
</dbReference>